<protein>
    <submittedName>
        <fullName evidence="1">Uncharacterized protein</fullName>
    </submittedName>
</protein>
<sequence>MRLKDINIELLELKSSFLNQKDWKYARKAYEMLNEFEDEYRNEHFEFAGYSENLVRIKNSILMVDRENGETQFIHGISSMIDIITRGLNSR</sequence>
<reference evidence="1 2" key="1">
    <citation type="submission" date="2018-10" db="EMBL/GenBank/DDBJ databases">
        <title>Ulvibacterium marinum gen. nov., sp. nov., a novel marine bacterium of the family Flavobacteriaceae, isolated from a culture of the green alga Ulva prolifera.</title>
        <authorList>
            <person name="Zhang Z."/>
        </authorList>
    </citation>
    <scope>NUCLEOTIDE SEQUENCE [LARGE SCALE GENOMIC DNA]</scope>
    <source>
        <strain evidence="1 2">CCMM003</strain>
    </source>
</reference>
<comment type="caution">
    <text evidence="1">The sequence shown here is derived from an EMBL/GenBank/DDBJ whole genome shotgun (WGS) entry which is preliminary data.</text>
</comment>
<dbReference type="AlphaFoldDB" id="A0A3B0CAG6"/>
<gene>
    <name evidence="1" type="ORF">D7Z94_06615</name>
</gene>
<dbReference type="EMBL" id="RBCJ01000001">
    <property type="protein sequence ID" value="RKN83485.1"/>
    <property type="molecule type" value="Genomic_DNA"/>
</dbReference>
<keyword evidence="2" id="KW-1185">Reference proteome</keyword>
<dbReference type="Proteomes" id="UP000276603">
    <property type="component" value="Unassembled WGS sequence"/>
</dbReference>
<evidence type="ECO:0000313" key="1">
    <source>
        <dbReference type="EMBL" id="RKN83485.1"/>
    </source>
</evidence>
<evidence type="ECO:0000313" key="2">
    <source>
        <dbReference type="Proteomes" id="UP000276603"/>
    </source>
</evidence>
<proteinExistence type="predicted"/>
<organism evidence="1 2">
    <name type="scientific">Ulvibacterium marinum</name>
    <dbReference type="NCBI Taxonomy" id="2419782"/>
    <lineage>
        <taxon>Bacteria</taxon>
        <taxon>Pseudomonadati</taxon>
        <taxon>Bacteroidota</taxon>
        <taxon>Flavobacteriia</taxon>
        <taxon>Flavobacteriales</taxon>
        <taxon>Flavobacteriaceae</taxon>
        <taxon>Ulvibacterium</taxon>
    </lineage>
</organism>
<name>A0A3B0CAG6_9FLAO</name>
<accession>A0A3B0CAG6</accession>